<dbReference type="InterPro" id="IPR036873">
    <property type="entry name" value="Rhodanese-like_dom_sf"/>
</dbReference>
<dbReference type="PANTHER" id="PTHR43855:SF1">
    <property type="entry name" value="THIOSULFATE SULFURTRANSFERASE"/>
    <property type="match status" value="1"/>
</dbReference>
<name>A0A8J7L4D0_9CYAN</name>
<dbReference type="CDD" id="cd01448">
    <property type="entry name" value="TST_Repeat_1"/>
    <property type="match status" value="1"/>
</dbReference>
<dbReference type="PROSITE" id="PS00683">
    <property type="entry name" value="RHODANESE_2"/>
    <property type="match status" value="1"/>
</dbReference>
<proteinExistence type="predicted"/>
<evidence type="ECO:0000256" key="3">
    <source>
        <dbReference type="RuleBase" id="RU000507"/>
    </source>
</evidence>
<dbReference type="AlphaFoldDB" id="A0A8J7L4D0"/>
<keyword evidence="1" id="KW-0677">Repeat</keyword>
<dbReference type="SUPFAM" id="SSF52821">
    <property type="entry name" value="Rhodanese/Cell cycle control phosphatase"/>
    <property type="match status" value="2"/>
</dbReference>
<protein>
    <recommendedName>
        <fullName evidence="3">Sulfurtransferase</fullName>
    </recommendedName>
</protein>
<dbReference type="CDD" id="cd01449">
    <property type="entry name" value="TST_Repeat_2"/>
    <property type="match status" value="1"/>
</dbReference>
<dbReference type="EMBL" id="JAECZB010000099">
    <property type="protein sequence ID" value="MBH8555860.1"/>
    <property type="molecule type" value="Genomic_DNA"/>
</dbReference>
<dbReference type="GO" id="GO:0004792">
    <property type="term" value="F:thiosulfate-cyanide sulfurtransferase activity"/>
    <property type="evidence" value="ECO:0007669"/>
    <property type="project" value="UniProtKB-EC"/>
</dbReference>
<evidence type="ECO:0000256" key="1">
    <source>
        <dbReference type="ARBA" id="ARBA00022737"/>
    </source>
</evidence>
<evidence type="ECO:0000313" key="5">
    <source>
        <dbReference type="EMBL" id="MBH8555860.1"/>
    </source>
</evidence>
<evidence type="ECO:0000313" key="6">
    <source>
        <dbReference type="Proteomes" id="UP000599391"/>
    </source>
</evidence>
<dbReference type="InterPro" id="IPR051126">
    <property type="entry name" value="Thiosulfate_sulfurtransferase"/>
</dbReference>
<dbReference type="SMART" id="SM00450">
    <property type="entry name" value="RHOD"/>
    <property type="match status" value="2"/>
</dbReference>
<feature type="domain" description="Rhodanese" evidence="4">
    <location>
        <begin position="161"/>
        <end position="279"/>
    </location>
</feature>
<accession>A0A8J7L4D0</accession>
<feature type="domain" description="Rhodanese" evidence="4">
    <location>
        <begin position="21"/>
        <end position="130"/>
    </location>
</feature>
<dbReference type="PANTHER" id="PTHR43855">
    <property type="entry name" value="THIOSULFATE SULFURTRANSFERASE"/>
    <property type="match status" value="1"/>
</dbReference>
<evidence type="ECO:0000256" key="2">
    <source>
        <dbReference type="ARBA" id="ARBA00047549"/>
    </source>
</evidence>
<dbReference type="Proteomes" id="UP000599391">
    <property type="component" value="Unassembled WGS sequence"/>
</dbReference>
<organism evidence="5 6">
    <name type="scientific">Atlanticothrix silvestris CENA357</name>
    <dbReference type="NCBI Taxonomy" id="1725252"/>
    <lineage>
        <taxon>Bacteria</taxon>
        <taxon>Bacillati</taxon>
        <taxon>Cyanobacteriota</taxon>
        <taxon>Cyanophyceae</taxon>
        <taxon>Nostocales</taxon>
        <taxon>Nodulariaceae</taxon>
        <taxon>Atlanticothrix</taxon>
        <taxon>Atlanticothrix silvestris</taxon>
    </lineage>
</organism>
<dbReference type="RefSeq" id="WP_214442066.1">
    <property type="nucleotide sequence ID" value="NZ_JAECZB010000099.1"/>
</dbReference>
<reference evidence="5 6" key="1">
    <citation type="journal article" date="2021" name="Int. J. Syst. Evol. Microbiol.">
        <title>Amazonocrinis nigriterrae gen. nov., sp. nov., Atlanticothrix silvestris gen. nov., sp. nov. and Dendronalium phyllosphericum gen. nov., sp. nov., nostocacean cyanobacteria from Brazilian environments.</title>
        <authorList>
            <person name="Alvarenga D.O."/>
            <person name="Andreote A.P.D."/>
            <person name="Branco L.H.Z."/>
            <person name="Delbaje E."/>
            <person name="Cruz R.B."/>
            <person name="Varani A.M."/>
            <person name="Fiore M.F."/>
        </authorList>
    </citation>
    <scope>NUCLEOTIDE SEQUENCE [LARGE SCALE GENOMIC DNA]</scope>
    <source>
        <strain evidence="5 6">CENA357</strain>
    </source>
</reference>
<gene>
    <name evidence="5" type="ORF">I8751_26650</name>
</gene>
<sequence length="280" mass="31854">MFKYAHPEVLVDCQWVMEHSNDPQVRIVEADISPEAYNNGHIPNAVFWNILNDLLLPDYRINFDITAWEKLLTRSGISNDTTVITYGDYGDLPATGAWLFWLFKVFGHGDVRVLNGSRRKWAMEGLPLTAESPIILPTQYQVSAPDANLRILHNQVQESIGKTDCVLVDVRTPQEYSGEWFMNEPPKATERAGHIPSAVSVFYGLALNDDGTFKSVEDLQALYSEKNINPEHKVITYCAIGGRSGHTWFVLKYLLGYPHVQNYDGSWNEWSRFSDMPIEN</sequence>
<dbReference type="InterPro" id="IPR001307">
    <property type="entry name" value="Thiosulphate_STrfase_CS"/>
</dbReference>
<comment type="caution">
    <text evidence="5">The sequence shown here is derived from an EMBL/GenBank/DDBJ whole genome shotgun (WGS) entry which is preliminary data.</text>
</comment>
<dbReference type="InterPro" id="IPR001763">
    <property type="entry name" value="Rhodanese-like_dom"/>
</dbReference>
<evidence type="ECO:0000259" key="4">
    <source>
        <dbReference type="PROSITE" id="PS50206"/>
    </source>
</evidence>
<keyword evidence="6" id="KW-1185">Reference proteome</keyword>
<dbReference type="Pfam" id="PF00581">
    <property type="entry name" value="Rhodanese"/>
    <property type="match status" value="2"/>
</dbReference>
<comment type="catalytic activity">
    <reaction evidence="2">
        <text>thiosulfate + hydrogen cyanide = thiocyanate + sulfite + 2 H(+)</text>
        <dbReference type="Rhea" id="RHEA:16881"/>
        <dbReference type="ChEBI" id="CHEBI:15378"/>
        <dbReference type="ChEBI" id="CHEBI:17359"/>
        <dbReference type="ChEBI" id="CHEBI:18022"/>
        <dbReference type="ChEBI" id="CHEBI:18407"/>
        <dbReference type="ChEBI" id="CHEBI:33542"/>
        <dbReference type="EC" id="2.8.1.1"/>
    </reaction>
</comment>
<keyword evidence="3" id="KW-0808">Transferase</keyword>
<dbReference type="PROSITE" id="PS50206">
    <property type="entry name" value="RHODANESE_3"/>
    <property type="match status" value="2"/>
</dbReference>
<dbReference type="Gene3D" id="3.40.250.10">
    <property type="entry name" value="Rhodanese-like domain"/>
    <property type="match status" value="2"/>
</dbReference>